<organism evidence="1 2">
    <name type="scientific">Aerosakkonema funiforme FACHB-1375</name>
    <dbReference type="NCBI Taxonomy" id="2949571"/>
    <lineage>
        <taxon>Bacteria</taxon>
        <taxon>Bacillati</taxon>
        <taxon>Cyanobacteriota</taxon>
        <taxon>Cyanophyceae</taxon>
        <taxon>Oscillatoriophycideae</taxon>
        <taxon>Aerosakkonematales</taxon>
        <taxon>Aerosakkonemataceae</taxon>
        <taxon>Aerosakkonema</taxon>
    </lineage>
</organism>
<dbReference type="RefSeq" id="WP_190473130.1">
    <property type="nucleotide sequence ID" value="NZ_JACJPW010000111.1"/>
</dbReference>
<name>A0A926VMG6_9CYAN</name>
<dbReference type="EMBL" id="JACJPW010000111">
    <property type="protein sequence ID" value="MBD2185204.1"/>
    <property type="molecule type" value="Genomic_DNA"/>
</dbReference>
<dbReference type="GO" id="GO:0004519">
    <property type="term" value="F:endonuclease activity"/>
    <property type="evidence" value="ECO:0007669"/>
    <property type="project" value="UniProtKB-KW"/>
</dbReference>
<dbReference type="AlphaFoldDB" id="A0A926VMG6"/>
<proteinExistence type="predicted"/>
<accession>A0A926VMG6</accession>
<protein>
    <submittedName>
        <fullName evidence="1">Restriction endonuclease subunit S</fullName>
    </submittedName>
</protein>
<dbReference type="Proteomes" id="UP000641646">
    <property type="component" value="Unassembled WGS sequence"/>
</dbReference>
<evidence type="ECO:0000313" key="2">
    <source>
        <dbReference type="Proteomes" id="UP000641646"/>
    </source>
</evidence>
<comment type="caution">
    <text evidence="1">The sequence shown here is derived from an EMBL/GenBank/DDBJ whole genome shotgun (WGS) entry which is preliminary data.</text>
</comment>
<reference evidence="1" key="1">
    <citation type="journal article" date="2015" name="ISME J.">
        <title>Draft Genome Sequence of Streptomyces incarnatus NRRL8089, which Produces the Nucleoside Antibiotic Sinefungin.</title>
        <authorList>
            <person name="Oshima K."/>
            <person name="Hattori M."/>
            <person name="Shimizu H."/>
            <person name="Fukuda K."/>
            <person name="Nemoto M."/>
            <person name="Inagaki K."/>
            <person name="Tamura T."/>
        </authorList>
    </citation>
    <scope>NUCLEOTIDE SEQUENCE</scope>
    <source>
        <strain evidence="1">FACHB-1375</strain>
    </source>
</reference>
<keyword evidence="1" id="KW-0255">Endonuclease</keyword>
<keyword evidence="1" id="KW-0378">Hydrolase</keyword>
<evidence type="ECO:0000313" key="1">
    <source>
        <dbReference type="EMBL" id="MBD2185204.1"/>
    </source>
</evidence>
<gene>
    <name evidence="1" type="ORF">H6G03_29715</name>
</gene>
<keyword evidence="1" id="KW-0540">Nuclease</keyword>
<keyword evidence="2" id="KW-1185">Reference proteome</keyword>
<reference evidence="1" key="2">
    <citation type="submission" date="2020-08" db="EMBL/GenBank/DDBJ databases">
        <authorList>
            <person name="Chen M."/>
            <person name="Teng W."/>
            <person name="Zhao L."/>
            <person name="Hu C."/>
            <person name="Zhou Y."/>
            <person name="Han B."/>
            <person name="Song L."/>
            <person name="Shu W."/>
        </authorList>
    </citation>
    <scope>NUCLEOTIDE SEQUENCE</scope>
    <source>
        <strain evidence="1">FACHB-1375</strain>
    </source>
</reference>
<sequence>MPIPPEITALVEQLNQELNQIEQEATTGLTLTRTILDRFPENARLIQFFVSFSSAMLFVETQRRRIRSIVENLSATETNTEEEIQEAGEDLAGELGRVLETKMLVNNLKNRLENLQ</sequence>